<keyword evidence="7 10" id="KW-0408">Iron</keyword>
<dbReference type="AlphaFoldDB" id="D3PHA4"/>
<evidence type="ECO:0000259" key="11">
    <source>
        <dbReference type="SMART" id="SM00704"/>
    </source>
</evidence>
<dbReference type="RefSeq" id="XP_040576549.1">
    <property type="nucleotide sequence ID" value="XM_040720615.2"/>
</dbReference>
<dbReference type="GO" id="GO:0010506">
    <property type="term" value="P:regulation of autophagy"/>
    <property type="evidence" value="ECO:0007669"/>
    <property type="project" value="UniProtKB-UniRule"/>
</dbReference>
<dbReference type="GO" id="GO:0005741">
    <property type="term" value="C:mitochondrial outer membrane"/>
    <property type="evidence" value="ECO:0007669"/>
    <property type="project" value="TreeGrafter"/>
</dbReference>
<comment type="subcellular location">
    <subcellularLocation>
        <location evidence="10">Endoplasmic reticulum membrane</location>
        <topology evidence="10">Single-pass membrane protein</topology>
    </subcellularLocation>
    <subcellularLocation>
        <location evidence="1">Membrane</location>
        <topology evidence="1">Single-pass membrane protein</topology>
    </subcellularLocation>
</comment>
<organism evidence="12">
    <name type="scientific">Lepeophtheirus salmonis</name>
    <name type="common">Salmon louse</name>
    <name type="synonym">Caligus salmonis</name>
    <dbReference type="NCBI Taxonomy" id="72036"/>
    <lineage>
        <taxon>Eukaryota</taxon>
        <taxon>Metazoa</taxon>
        <taxon>Ecdysozoa</taxon>
        <taxon>Arthropoda</taxon>
        <taxon>Crustacea</taxon>
        <taxon>Multicrustacea</taxon>
        <taxon>Hexanauplia</taxon>
        <taxon>Copepoda</taxon>
        <taxon>Siphonostomatoida</taxon>
        <taxon>Caligidae</taxon>
        <taxon>Lepeophtheirus</taxon>
    </lineage>
</organism>
<keyword evidence="4 10" id="KW-0001">2Fe-2S</keyword>
<keyword evidence="5 10" id="KW-0479">Metal-binding</keyword>
<dbReference type="OrthoDB" id="449252at2759"/>
<evidence type="ECO:0000256" key="7">
    <source>
        <dbReference type="ARBA" id="ARBA00023004"/>
    </source>
</evidence>
<comment type="similarity">
    <text evidence="2 10">Belongs to the CISD protein family. CISD2 subfamily.</text>
</comment>
<evidence type="ECO:0000256" key="6">
    <source>
        <dbReference type="ARBA" id="ARBA00022989"/>
    </source>
</evidence>
<evidence type="ECO:0000256" key="10">
    <source>
        <dbReference type="RuleBase" id="RU369084"/>
    </source>
</evidence>
<keyword evidence="6" id="KW-1133">Transmembrane helix</keyword>
<keyword evidence="9" id="KW-0472">Membrane</keyword>
<name>D3PHA4_LEPSM</name>
<dbReference type="InterPro" id="IPR045131">
    <property type="entry name" value="CISD1/2"/>
</dbReference>
<feature type="domain" description="Iron-binding zinc finger CDGSH type" evidence="11">
    <location>
        <begin position="93"/>
        <end position="131"/>
    </location>
</feature>
<evidence type="ECO:0000256" key="2">
    <source>
        <dbReference type="ARBA" id="ARBA00008624"/>
    </source>
</evidence>
<evidence type="ECO:0000256" key="8">
    <source>
        <dbReference type="ARBA" id="ARBA00023014"/>
    </source>
</evidence>
<evidence type="ECO:0000256" key="5">
    <source>
        <dbReference type="ARBA" id="ARBA00022723"/>
    </source>
</evidence>
<comment type="cofactor">
    <cofactor evidence="10">
        <name>[2Fe-2S] cluster</name>
        <dbReference type="ChEBI" id="CHEBI:190135"/>
    </cofactor>
    <text evidence="10">Binds 1 [2Fe-2S] cluster.</text>
</comment>
<dbReference type="GeneID" id="121125414"/>
<dbReference type="SMART" id="SM00704">
    <property type="entry name" value="ZnF_CDGSH"/>
    <property type="match status" value="1"/>
</dbReference>
<dbReference type="PANTHER" id="PTHR13680:SF5">
    <property type="entry name" value="CDGSH IRON-SULFUR DOMAIN-CONTAINING PROTEIN 1"/>
    <property type="match status" value="1"/>
</dbReference>
<accession>D3PHA4</accession>
<keyword evidence="8 10" id="KW-0411">Iron-sulfur</keyword>
<dbReference type="FunFam" id="3.40.5.90:FF:000001">
    <property type="entry name" value="CDGSH iron-sulfur domain-containing protein 1"/>
    <property type="match status" value="1"/>
</dbReference>
<evidence type="ECO:0000313" key="12">
    <source>
        <dbReference type="EMBL" id="ADD37940.1"/>
    </source>
</evidence>
<keyword evidence="3" id="KW-0812">Transmembrane</keyword>
<sequence length="147" mass="16274">MQILSVFVKDSLPNYLHSLPIPDSLGGWFSLGIKEWIRLVPIGLTIGGLSFLTAHSVLCCPAIAPYIESKFGECCLCKAQYKVNKSIKLDSNKVVDSIDIEDIGDKSVFCRCWKSKKFPYCDGAHNKHNETTGDNIGPIIVQKGKKE</sequence>
<evidence type="ECO:0000256" key="1">
    <source>
        <dbReference type="ARBA" id="ARBA00004167"/>
    </source>
</evidence>
<dbReference type="Pfam" id="PF10660">
    <property type="entry name" value="MitoNEET_N"/>
    <property type="match status" value="1"/>
</dbReference>
<keyword evidence="10" id="KW-0256">Endoplasmic reticulum</keyword>
<dbReference type="GO" id="GO:0046872">
    <property type="term" value="F:metal ion binding"/>
    <property type="evidence" value="ECO:0007669"/>
    <property type="project" value="UniProtKB-UniRule"/>
</dbReference>
<dbReference type="InterPro" id="IPR018967">
    <property type="entry name" value="FeS-contain_CDGSH-typ"/>
</dbReference>
<evidence type="ECO:0000256" key="4">
    <source>
        <dbReference type="ARBA" id="ARBA00022714"/>
    </source>
</evidence>
<dbReference type="GO" id="GO:0051537">
    <property type="term" value="F:2 iron, 2 sulfur cluster binding"/>
    <property type="evidence" value="ECO:0007669"/>
    <property type="project" value="UniProtKB-UniRule"/>
</dbReference>
<protein>
    <recommendedName>
        <fullName evidence="10">CDGSH iron-sulfur domain-containing protein 2 homologue</fullName>
    </recommendedName>
</protein>
<dbReference type="Pfam" id="PF09360">
    <property type="entry name" value="zf-CDGSH"/>
    <property type="match status" value="1"/>
</dbReference>
<gene>
    <name evidence="12" type="primary">CISD2</name>
</gene>
<reference evidence="12" key="1">
    <citation type="submission" date="2010-03" db="EMBL/GenBank/DDBJ databases">
        <title>Atlantic Lepeophtheirus salmonis ESTs and full-length cDNAs.</title>
        <authorList>
            <person name="Yasuike M."/>
            <person name="von Schalburg K."/>
            <person name="Cooper G."/>
            <person name="Leong J."/>
            <person name="Nilsen F."/>
            <person name="Jones S.R.M."/>
            <person name="Koop B.F."/>
        </authorList>
    </citation>
    <scope>NUCLEOTIDE SEQUENCE</scope>
    <source>
        <strain evidence="12">Atlantic form</strain>
        <tissue evidence="12">Mixed tissue</tissue>
    </source>
</reference>
<dbReference type="PANTHER" id="PTHR13680">
    <property type="entry name" value="CDGSH IRON-SULFUR DOMAIN-CONTAINING PROTEIN 1"/>
    <property type="match status" value="1"/>
</dbReference>
<dbReference type="Gene3D" id="3.40.5.90">
    <property type="entry name" value="CDGSH iron-sulfur domain, mitoNEET-type"/>
    <property type="match status" value="1"/>
</dbReference>
<evidence type="ECO:0000256" key="9">
    <source>
        <dbReference type="ARBA" id="ARBA00023136"/>
    </source>
</evidence>
<evidence type="ECO:0000256" key="3">
    <source>
        <dbReference type="ARBA" id="ARBA00022692"/>
    </source>
</evidence>
<dbReference type="GO" id="GO:0005789">
    <property type="term" value="C:endoplasmic reticulum membrane"/>
    <property type="evidence" value="ECO:0007669"/>
    <property type="project" value="UniProtKB-SubCell"/>
</dbReference>
<dbReference type="EMBL" id="BT121010">
    <property type="protein sequence ID" value="ADD37940.1"/>
    <property type="molecule type" value="mRNA"/>
</dbReference>
<dbReference type="InterPro" id="IPR042216">
    <property type="entry name" value="MitoNEET_CISD"/>
</dbReference>
<dbReference type="InterPro" id="IPR019610">
    <property type="entry name" value="FeS-contain_mitoNEET_N"/>
</dbReference>
<proteinExistence type="evidence at transcript level"/>